<sequence length="123" mass="14082">MTKMALRNFTQTILTWTLKTRDILVVAEWQHSRICTFYATLKAPALRFHRAGDQQLTQSQLWCLIKYVIRLTSMKLFVATKALPINAAMFLGRAMFVDFQEAGIAAKASLCLTKVVPRFIGWK</sequence>
<organism evidence="1 2">
    <name type="scientific">Marinomonas hwangdonensis</name>
    <dbReference type="NCBI Taxonomy" id="1053647"/>
    <lineage>
        <taxon>Bacteria</taxon>
        <taxon>Pseudomonadati</taxon>
        <taxon>Pseudomonadota</taxon>
        <taxon>Gammaproteobacteria</taxon>
        <taxon>Oceanospirillales</taxon>
        <taxon>Oceanospirillaceae</taxon>
        <taxon>Marinomonas</taxon>
    </lineage>
</organism>
<keyword evidence="2" id="KW-1185">Reference proteome</keyword>
<evidence type="ECO:0000313" key="1">
    <source>
        <dbReference type="EMBL" id="RNF52999.1"/>
    </source>
</evidence>
<dbReference type="EMBL" id="RIZG01000001">
    <property type="protein sequence ID" value="RNF52999.1"/>
    <property type="molecule type" value="Genomic_DNA"/>
</dbReference>
<gene>
    <name evidence="1" type="ORF">EBI00_02545</name>
</gene>
<evidence type="ECO:0000313" key="2">
    <source>
        <dbReference type="Proteomes" id="UP000280507"/>
    </source>
</evidence>
<reference evidence="1 2" key="1">
    <citation type="journal article" date="2012" name="Int. J. Syst. Evol. Microbiol.">
        <title>Marinomonas hwangdonensis sp. nov., isolated from seawater.</title>
        <authorList>
            <person name="Jung Y.T."/>
            <person name="Oh T.K."/>
            <person name="Yoon J.H."/>
        </authorList>
    </citation>
    <scope>NUCLEOTIDE SEQUENCE [LARGE SCALE GENOMIC DNA]</scope>
    <source>
        <strain evidence="1 2">HDW-15</strain>
    </source>
</reference>
<name>A0A3M8QAC9_9GAMM</name>
<accession>A0A3M8QAC9</accession>
<dbReference type="AlphaFoldDB" id="A0A3M8QAC9"/>
<comment type="caution">
    <text evidence="1">The sequence shown here is derived from an EMBL/GenBank/DDBJ whole genome shotgun (WGS) entry which is preliminary data.</text>
</comment>
<proteinExistence type="predicted"/>
<protein>
    <submittedName>
        <fullName evidence="1">Uncharacterized protein</fullName>
    </submittedName>
</protein>
<dbReference type="Proteomes" id="UP000280507">
    <property type="component" value="Unassembled WGS sequence"/>
</dbReference>